<evidence type="ECO:0000313" key="4">
    <source>
        <dbReference type="Proteomes" id="UP001371218"/>
    </source>
</evidence>
<organism evidence="3 4">
    <name type="scientific">Ideonella lacteola</name>
    <dbReference type="NCBI Taxonomy" id="2984193"/>
    <lineage>
        <taxon>Bacteria</taxon>
        <taxon>Pseudomonadati</taxon>
        <taxon>Pseudomonadota</taxon>
        <taxon>Betaproteobacteria</taxon>
        <taxon>Burkholderiales</taxon>
        <taxon>Sphaerotilaceae</taxon>
        <taxon>Ideonella</taxon>
    </lineage>
</organism>
<evidence type="ECO:0000256" key="2">
    <source>
        <dbReference type="ARBA" id="ARBA00008520"/>
    </source>
</evidence>
<evidence type="ECO:0000313" key="3">
    <source>
        <dbReference type="EMBL" id="MEK8033955.1"/>
    </source>
</evidence>
<reference evidence="3 4" key="1">
    <citation type="submission" date="2024-04" db="EMBL/GenBank/DDBJ databases">
        <title>Novel species of the genus Ideonella isolated from streams.</title>
        <authorList>
            <person name="Lu H."/>
        </authorList>
    </citation>
    <scope>NUCLEOTIDE SEQUENCE [LARGE SCALE GENOMIC DNA]</scope>
    <source>
        <strain evidence="3 4">DXS29W</strain>
    </source>
</reference>
<dbReference type="Proteomes" id="UP001371218">
    <property type="component" value="Unassembled WGS sequence"/>
</dbReference>
<comment type="similarity">
    <text evidence="2">Belongs to the bacterial solute-binding protein 1 family.</text>
</comment>
<dbReference type="Pfam" id="PF13416">
    <property type="entry name" value="SBP_bac_8"/>
    <property type="match status" value="1"/>
</dbReference>
<name>A0ABU9BVG1_9BURK</name>
<dbReference type="RefSeq" id="WP_341428377.1">
    <property type="nucleotide sequence ID" value="NZ_JBBUTG010000023.1"/>
</dbReference>
<dbReference type="PANTHER" id="PTHR43649:SF32">
    <property type="entry name" value="SUGAR BINDING SECRETED PROTEIN"/>
    <property type="match status" value="1"/>
</dbReference>
<sequence length="438" mass="48128">METVENAQFEGGEAMGLTRRACLAGVAGALALPGITARAGSDGASQKLVIAAYPAVDKAIKAALPLFKAQHPGVEVQVISREFADHHTAMTTALTTASNLPSLMTLEVDYLGRFARGIGLEDLTQAPYLARQYRDRFVTYAFDQATDKNGAVLAIPTDIGTGTLLYRTDLLAKAGVHESDLTGSWEGYVNAGVRIKAATGAYLLPNARDIKDIVVRTGIQPGEGIFFDKDSKALIHTRRFQRAFELSLKVRQHKLDAQVRPWSSDWAEGFRRGAIASQMAGAWMAAHLNNWLAPNTRGLWRAAQLPEGAYAASGGTFYAIPRRSAPELKPLAWDFIRLMTLSREQQLGAFKTLDAFPALLETYEDPFFEQPIEFLAGQPARLLWRDAARRIRAVQVHKQDHFASEVVNTELDKVLDQGKPIDQALADAQRLIQARAFR</sequence>
<comment type="caution">
    <text evidence="3">The sequence shown here is derived from an EMBL/GenBank/DDBJ whole genome shotgun (WGS) entry which is preliminary data.</text>
</comment>
<protein>
    <submittedName>
        <fullName evidence="3">Extracellular solute-binding protein</fullName>
    </submittedName>
</protein>
<gene>
    <name evidence="3" type="ORF">AACH06_24280</name>
</gene>
<dbReference type="InterPro" id="IPR050490">
    <property type="entry name" value="Bact_solute-bd_prot1"/>
</dbReference>
<dbReference type="PANTHER" id="PTHR43649">
    <property type="entry name" value="ARABINOSE-BINDING PROTEIN-RELATED"/>
    <property type="match status" value="1"/>
</dbReference>
<evidence type="ECO:0000256" key="1">
    <source>
        <dbReference type="ARBA" id="ARBA00004418"/>
    </source>
</evidence>
<keyword evidence="4" id="KW-1185">Reference proteome</keyword>
<accession>A0ABU9BVG1</accession>
<dbReference type="InterPro" id="IPR006059">
    <property type="entry name" value="SBP"/>
</dbReference>
<dbReference type="Gene3D" id="3.40.190.10">
    <property type="entry name" value="Periplasmic binding protein-like II"/>
    <property type="match status" value="1"/>
</dbReference>
<comment type="subcellular location">
    <subcellularLocation>
        <location evidence="1">Periplasm</location>
    </subcellularLocation>
</comment>
<proteinExistence type="inferred from homology"/>
<dbReference type="EMBL" id="JBBUTG010000023">
    <property type="protein sequence ID" value="MEK8033955.1"/>
    <property type="molecule type" value="Genomic_DNA"/>
</dbReference>
<dbReference type="SUPFAM" id="SSF53850">
    <property type="entry name" value="Periplasmic binding protein-like II"/>
    <property type="match status" value="1"/>
</dbReference>